<accession>A0A381S0V0</accession>
<dbReference type="AlphaFoldDB" id="A0A381S0V0"/>
<organism evidence="1">
    <name type="scientific">marine metagenome</name>
    <dbReference type="NCBI Taxonomy" id="408172"/>
    <lineage>
        <taxon>unclassified sequences</taxon>
        <taxon>metagenomes</taxon>
        <taxon>ecological metagenomes</taxon>
    </lineage>
</organism>
<reference evidence="1" key="1">
    <citation type="submission" date="2018-05" db="EMBL/GenBank/DDBJ databases">
        <authorList>
            <person name="Lanie J.A."/>
            <person name="Ng W.-L."/>
            <person name="Kazmierczak K.M."/>
            <person name="Andrzejewski T.M."/>
            <person name="Davidsen T.M."/>
            <person name="Wayne K.J."/>
            <person name="Tettelin H."/>
            <person name="Glass J.I."/>
            <person name="Rusch D."/>
            <person name="Podicherti R."/>
            <person name="Tsui H.-C.T."/>
            <person name="Winkler M.E."/>
        </authorList>
    </citation>
    <scope>NUCLEOTIDE SEQUENCE</scope>
</reference>
<evidence type="ECO:0000313" key="1">
    <source>
        <dbReference type="EMBL" id="SUZ97064.1"/>
    </source>
</evidence>
<proteinExistence type="predicted"/>
<gene>
    <name evidence="1" type="ORF">METZ01_LOCUS49918</name>
</gene>
<name>A0A381S0V0_9ZZZZ</name>
<dbReference type="EMBL" id="UINC01002473">
    <property type="protein sequence ID" value="SUZ97064.1"/>
    <property type="molecule type" value="Genomic_DNA"/>
</dbReference>
<sequence length="389" mass="42488">MKFYKSFILVFTLLTGLRTISAQDVTLSGEIFEYATYYISSFDIGTGATNVQIFRYELSASQYPVSIRVRFRASMVSPQLGITAPATIIELLTDPFDLQAPLILDNRDISAETAQIYDMASPPNAIILSGRVIESLDPMQADAILQSILASGRIAAGQYTFEVQILSGETEAELASDSKTIIVQSPVSISLESPGGALADTSNTLVYTTFPIFQWFSQSGSGFNTFIRVAEFVQGTHSSPEDAIEDQRVLPFDQSESWYQIDNVNSFQYPFSGAYPLEESKVYVWQVRKTAPTTAGEQDMISSIYSFKIGVSGQVETTGSATNALLMALQQALGDDQFNALFGQGNELQGFVPTGQLEINGVNVDEAGVNYLLNQILSQNYVIQGITVE</sequence>
<protein>
    <submittedName>
        <fullName evidence="1">Uncharacterized protein</fullName>
    </submittedName>
</protein>